<comment type="caution">
    <text evidence="2">The sequence shown here is derived from an EMBL/GenBank/DDBJ whole genome shotgun (WGS) entry which is preliminary data.</text>
</comment>
<sequence length="319" mass="33836">MTPVPPPRPLQALARRLGTWRDHVDPTADSPEGNAWLLRIAAIAMVPLLLAYAGAGAVYGCLPLLTPVGFIDMPGACAWLVVIATLAIALALVDWLAGGDRRPPPPGPRTVTTTHTLWRAPGRPLRRVEVKTTLPPAAAPVAFSFYQRLRACSLLVAAIALASALAGRALLALGMQPVSWASGLAPRAEWPLYPLQWVWPWLLPLANDHFGLGLMGAGGALLALAYFLSWRKVKGAWLPFALIVPLLVVLSHLGSAAYDFAAARGLGGLHDEALVQALAQDPGRHNVYTFLGLWIAIGFASVGMVTGLVLGRSGFLSDD</sequence>
<accession>A0ABT9S1S0</accession>
<gene>
    <name evidence="2" type="ORF">J2W36_000531</name>
</gene>
<evidence type="ECO:0000313" key="3">
    <source>
        <dbReference type="Proteomes" id="UP001226867"/>
    </source>
</evidence>
<evidence type="ECO:0000313" key="2">
    <source>
        <dbReference type="EMBL" id="MDP9898296.1"/>
    </source>
</evidence>
<keyword evidence="1" id="KW-0472">Membrane</keyword>
<feature type="transmembrane region" description="Helical" evidence="1">
    <location>
        <begin position="236"/>
        <end position="258"/>
    </location>
</feature>
<keyword evidence="1" id="KW-0812">Transmembrane</keyword>
<proteinExistence type="predicted"/>
<feature type="transmembrane region" description="Helical" evidence="1">
    <location>
        <begin position="210"/>
        <end position="229"/>
    </location>
</feature>
<reference evidence="2 3" key="1">
    <citation type="submission" date="2023-07" db="EMBL/GenBank/DDBJ databases">
        <title>Sorghum-associated microbial communities from plants grown in Nebraska, USA.</title>
        <authorList>
            <person name="Schachtman D."/>
        </authorList>
    </citation>
    <scope>NUCLEOTIDE SEQUENCE [LARGE SCALE GENOMIC DNA]</scope>
    <source>
        <strain evidence="2 3">DS1607</strain>
    </source>
</reference>
<keyword evidence="3" id="KW-1185">Reference proteome</keyword>
<organism evidence="2 3">
    <name type="scientific">Variovorax ginsengisoli</name>
    <dbReference type="NCBI Taxonomy" id="363844"/>
    <lineage>
        <taxon>Bacteria</taxon>
        <taxon>Pseudomonadati</taxon>
        <taxon>Pseudomonadota</taxon>
        <taxon>Betaproteobacteria</taxon>
        <taxon>Burkholderiales</taxon>
        <taxon>Comamonadaceae</taxon>
        <taxon>Variovorax</taxon>
    </lineage>
</organism>
<dbReference type="EMBL" id="JAUSRO010000002">
    <property type="protein sequence ID" value="MDP9898296.1"/>
    <property type="molecule type" value="Genomic_DNA"/>
</dbReference>
<name>A0ABT9S1S0_9BURK</name>
<evidence type="ECO:0000256" key="1">
    <source>
        <dbReference type="SAM" id="Phobius"/>
    </source>
</evidence>
<protein>
    <submittedName>
        <fullName evidence="2">Uncharacterized protein</fullName>
    </submittedName>
</protein>
<feature type="transmembrane region" description="Helical" evidence="1">
    <location>
        <begin position="287"/>
        <end position="310"/>
    </location>
</feature>
<dbReference type="RefSeq" id="WP_307688122.1">
    <property type="nucleotide sequence ID" value="NZ_JAUSRO010000002.1"/>
</dbReference>
<feature type="transmembrane region" description="Helical" evidence="1">
    <location>
        <begin position="78"/>
        <end position="97"/>
    </location>
</feature>
<dbReference type="Proteomes" id="UP001226867">
    <property type="component" value="Unassembled WGS sequence"/>
</dbReference>
<feature type="transmembrane region" description="Helical" evidence="1">
    <location>
        <begin position="36"/>
        <end position="58"/>
    </location>
</feature>
<keyword evidence="1" id="KW-1133">Transmembrane helix</keyword>